<dbReference type="KEGG" id="clu:CLUG_05097"/>
<organism evidence="2 3">
    <name type="scientific">Clavispora lusitaniae (strain ATCC 42720)</name>
    <name type="common">Yeast</name>
    <name type="synonym">Candida lusitaniae</name>
    <dbReference type="NCBI Taxonomy" id="306902"/>
    <lineage>
        <taxon>Eukaryota</taxon>
        <taxon>Fungi</taxon>
        <taxon>Dikarya</taxon>
        <taxon>Ascomycota</taxon>
        <taxon>Saccharomycotina</taxon>
        <taxon>Pichiomycetes</taxon>
        <taxon>Metschnikowiaceae</taxon>
        <taxon>Clavispora</taxon>
    </lineage>
</organism>
<accession>C4YAF9</accession>
<dbReference type="InParanoid" id="C4YAF9"/>
<dbReference type="HOGENOM" id="CLU_871546_0_0_1"/>
<name>C4YAF9_CLAL4</name>
<feature type="transmembrane region" description="Helical" evidence="1">
    <location>
        <begin position="69"/>
        <end position="89"/>
    </location>
</feature>
<reference evidence="2 3" key="1">
    <citation type="journal article" date="2009" name="Nature">
        <title>Evolution of pathogenicity and sexual reproduction in eight Candida genomes.</title>
        <authorList>
            <person name="Butler G."/>
            <person name="Rasmussen M.D."/>
            <person name="Lin M.F."/>
            <person name="Santos M.A."/>
            <person name="Sakthikumar S."/>
            <person name="Munro C.A."/>
            <person name="Rheinbay E."/>
            <person name="Grabherr M."/>
            <person name="Forche A."/>
            <person name="Reedy J.L."/>
            <person name="Agrafioti I."/>
            <person name="Arnaud M.B."/>
            <person name="Bates S."/>
            <person name="Brown A.J."/>
            <person name="Brunke S."/>
            <person name="Costanzo M.C."/>
            <person name="Fitzpatrick D.A."/>
            <person name="de Groot P.W."/>
            <person name="Harris D."/>
            <person name="Hoyer L.L."/>
            <person name="Hube B."/>
            <person name="Klis F.M."/>
            <person name="Kodira C."/>
            <person name="Lennard N."/>
            <person name="Logue M.E."/>
            <person name="Martin R."/>
            <person name="Neiman A.M."/>
            <person name="Nikolaou E."/>
            <person name="Quail M.A."/>
            <person name="Quinn J."/>
            <person name="Santos M.C."/>
            <person name="Schmitzberger F.F."/>
            <person name="Sherlock G."/>
            <person name="Shah P."/>
            <person name="Silverstein K.A."/>
            <person name="Skrzypek M.S."/>
            <person name="Soll D."/>
            <person name="Staggs R."/>
            <person name="Stansfield I."/>
            <person name="Stumpf M.P."/>
            <person name="Sudbery P.E."/>
            <person name="Srikantha T."/>
            <person name="Zeng Q."/>
            <person name="Berman J."/>
            <person name="Berriman M."/>
            <person name="Heitman J."/>
            <person name="Gow N.A."/>
            <person name="Lorenz M.C."/>
            <person name="Birren B.W."/>
            <person name="Kellis M."/>
            <person name="Cuomo C.A."/>
        </authorList>
    </citation>
    <scope>NUCLEOTIDE SEQUENCE [LARGE SCALE GENOMIC DNA]</scope>
    <source>
        <strain evidence="2 3">ATCC 42720</strain>
    </source>
</reference>
<evidence type="ECO:0000313" key="3">
    <source>
        <dbReference type="Proteomes" id="UP000007703"/>
    </source>
</evidence>
<keyword evidence="1" id="KW-0812">Transmembrane</keyword>
<feature type="transmembrane region" description="Helical" evidence="1">
    <location>
        <begin position="27"/>
        <end position="48"/>
    </location>
</feature>
<dbReference type="AlphaFoldDB" id="C4YAF9"/>
<feature type="transmembrane region" description="Helical" evidence="1">
    <location>
        <begin position="178"/>
        <end position="199"/>
    </location>
</feature>
<evidence type="ECO:0000313" key="2">
    <source>
        <dbReference type="EMBL" id="EEQ40969.1"/>
    </source>
</evidence>
<evidence type="ECO:0000256" key="1">
    <source>
        <dbReference type="SAM" id="Phobius"/>
    </source>
</evidence>
<feature type="transmembrane region" description="Helical" evidence="1">
    <location>
        <begin position="247"/>
        <end position="271"/>
    </location>
</feature>
<keyword evidence="1" id="KW-0472">Membrane</keyword>
<protein>
    <submittedName>
        <fullName evidence="2">Uncharacterized protein</fullName>
    </submittedName>
</protein>
<gene>
    <name evidence="2" type="ORF">CLUG_05097</name>
</gene>
<keyword evidence="1" id="KW-1133">Transmembrane helix</keyword>
<dbReference type="Proteomes" id="UP000007703">
    <property type="component" value="Unassembled WGS sequence"/>
</dbReference>
<feature type="transmembrane region" description="Helical" evidence="1">
    <location>
        <begin position="283"/>
        <end position="304"/>
    </location>
</feature>
<dbReference type="VEuPathDB" id="FungiDB:CLUG_05097"/>
<proteinExistence type="predicted"/>
<feature type="transmembrane region" description="Helical" evidence="1">
    <location>
        <begin position="211"/>
        <end position="235"/>
    </location>
</feature>
<sequence length="319" mass="34253">MYLLAIFKRYTFWPSSEDIAPRSPNQILTGLIILCIIILGLCSDRFAIPKRTLALYANLFSLLERTSDFFCSTSSLDALYVTFVSWFMGFSGDFWNSLNTMFLICCNLNPGFSFSISGVLLSSNAANAAFTLLSGCSSISLLATPPSRPVNAKASKASSIPEALNSPLFRSQSKKSSILPVLLAATLAAPLCFSFRGLAGMAASSAAKRASLSAFFLAASSFLNFSSSFFLLPFLDPSSQAAASSASAALAAACFFLLAASAFSALPAAFFEFSPPFLAMFYRWWYAIFSSMILLGGGCARDFFDLGEGSSNRRKNTIP</sequence>
<dbReference type="EMBL" id="CH408081">
    <property type="protein sequence ID" value="EEQ40969.1"/>
    <property type="molecule type" value="Genomic_DNA"/>
</dbReference>